<keyword evidence="1" id="KW-0812">Transmembrane</keyword>
<dbReference type="EMBL" id="PFGP01000077">
    <property type="protein sequence ID" value="PIW66441.1"/>
    <property type="molecule type" value="Genomic_DNA"/>
</dbReference>
<dbReference type="InterPro" id="IPR003018">
    <property type="entry name" value="GAF"/>
</dbReference>
<evidence type="ECO:0000313" key="3">
    <source>
        <dbReference type="EMBL" id="PIW66441.1"/>
    </source>
</evidence>
<name>A0A2J0LF14_9BACT</name>
<protein>
    <submittedName>
        <fullName evidence="3">HD-GYP domain-containing protein</fullName>
    </submittedName>
</protein>
<keyword evidence="1" id="KW-0472">Membrane</keyword>
<dbReference type="InterPro" id="IPR037522">
    <property type="entry name" value="HD_GYP_dom"/>
</dbReference>
<dbReference type="Pfam" id="PF13185">
    <property type="entry name" value="GAF_2"/>
    <property type="match status" value="1"/>
</dbReference>
<dbReference type="SUPFAM" id="SSF109604">
    <property type="entry name" value="HD-domain/PDEase-like"/>
    <property type="match status" value="1"/>
</dbReference>
<evidence type="ECO:0000313" key="4">
    <source>
        <dbReference type="Proteomes" id="UP000231267"/>
    </source>
</evidence>
<sequence>MAIFICVIMVGIKTWSSTAISILTFFGLCFVAAREFILNGVLIDFVALAFTIAAAFIFSILFRIRFADRMVKTKELELDSILQAGKLASEGLKTDKASDVILATLINSVGARGLLLRWKNDKTSEFEKTYAYGSAMAILKSDSAGAEERLAQNTIKTQKAALSEEKAHSFLCAPLMLKGEVVGAVTLVDKVVSGKPNEIFFDEADLKLFMILTQQTAISLESARLYEEVNELFLSSIRALAETIDAKDPYTRGHVQRVTDVALAIADEMKLDEKQKKQLTVGSILHDIGKIGIKDAVLSKPSQLTEEEKKIFDQHPDIGSKIMKPIGQLEEMIPLIRHHHESYDGSGYPDGLKGEAIPLGARIMAVADTFDAMTSDRPYRKALPREAAKIEINKMSGKQFDPKVVEAFDNLWEKGKLK</sequence>
<organism evidence="3 4">
    <name type="scientific">Candidatus Taenaricola geysiri</name>
    <dbReference type="NCBI Taxonomy" id="1974752"/>
    <lineage>
        <taxon>Bacteria</taxon>
        <taxon>Pseudomonadati</taxon>
        <taxon>Candidatus Omnitrophota</taxon>
        <taxon>Candidatus Taenaricola</taxon>
    </lineage>
</organism>
<accession>A0A2J0LF14</accession>
<dbReference type="Proteomes" id="UP000231267">
    <property type="component" value="Unassembled WGS sequence"/>
</dbReference>
<dbReference type="AlphaFoldDB" id="A0A2J0LF14"/>
<keyword evidence="1" id="KW-1133">Transmembrane helix</keyword>
<dbReference type="InterPro" id="IPR003607">
    <property type="entry name" value="HD/PDEase_dom"/>
</dbReference>
<evidence type="ECO:0000256" key="1">
    <source>
        <dbReference type="SAM" id="Phobius"/>
    </source>
</evidence>
<feature type="domain" description="HD-GYP" evidence="2">
    <location>
        <begin position="229"/>
        <end position="418"/>
    </location>
</feature>
<dbReference type="PROSITE" id="PS51832">
    <property type="entry name" value="HD_GYP"/>
    <property type="match status" value="1"/>
</dbReference>
<dbReference type="PANTHER" id="PTHR43155:SF2">
    <property type="entry name" value="CYCLIC DI-GMP PHOSPHODIESTERASE PA4108"/>
    <property type="match status" value="1"/>
</dbReference>
<reference evidence="3 4" key="1">
    <citation type="submission" date="2017-09" db="EMBL/GenBank/DDBJ databases">
        <title>Depth-based differentiation of microbial function through sediment-hosted aquifers and enrichment of novel symbionts in the deep terrestrial subsurface.</title>
        <authorList>
            <person name="Probst A.J."/>
            <person name="Ladd B."/>
            <person name="Jarett J.K."/>
            <person name="Geller-Mcgrath D.E."/>
            <person name="Sieber C.M."/>
            <person name="Emerson J.B."/>
            <person name="Anantharaman K."/>
            <person name="Thomas B.C."/>
            <person name="Malmstrom R."/>
            <person name="Stieglmeier M."/>
            <person name="Klingl A."/>
            <person name="Woyke T."/>
            <person name="Ryan C.M."/>
            <person name="Banfield J.F."/>
        </authorList>
    </citation>
    <scope>NUCLEOTIDE SEQUENCE [LARGE SCALE GENOMIC DNA]</scope>
    <source>
        <strain evidence="3">CG12_big_fil_rev_8_21_14_0_65_43_15</strain>
    </source>
</reference>
<dbReference type="InterPro" id="IPR029016">
    <property type="entry name" value="GAF-like_dom_sf"/>
</dbReference>
<feature type="transmembrane region" description="Helical" evidence="1">
    <location>
        <begin position="12"/>
        <end position="33"/>
    </location>
</feature>
<dbReference type="SMART" id="SM00065">
    <property type="entry name" value="GAF"/>
    <property type="match status" value="1"/>
</dbReference>
<comment type="caution">
    <text evidence="3">The sequence shown here is derived from an EMBL/GenBank/DDBJ whole genome shotgun (WGS) entry which is preliminary data.</text>
</comment>
<dbReference type="Gene3D" id="1.10.3210.10">
    <property type="entry name" value="Hypothetical protein af1432"/>
    <property type="match status" value="1"/>
</dbReference>
<dbReference type="CDD" id="cd00077">
    <property type="entry name" value="HDc"/>
    <property type="match status" value="1"/>
</dbReference>
<dbReference type="SMART" id="SM00471">
    <property type="entry name" value="HDc"/>
    <property type="match status" value="1"/>
</dbReference>
<dbReference type="Gene3D" id="3.30.450.40">
    <property type="match status" value="1"/>
</dbReference>
<proteinExistence type="predicted"/>
<evidence type="ECO:0000259" key="2">
    <source>
        <dbReference type="PROSITE" id="PS51832"/>
    </source>
</evidence>
<dbReference type="PANTHER" id="PTHR43155">
    <property type="entry name" value="CYCLIC DI-GMP PHOSPHODIESTERASE PA4108-RELATED"/>
    <property type="match status" value="1"/>
</dbReference>
<dbReference type="SUPFAM" id="SSF55781">
    <property type="entry name" value="GAF domain-like"/>
    <property type="match status" value="1"/>
</dbReference>
<gene>
    <name evidence="3" type="ORF">COW11_03300</name>
</gene>
<dbReference type="Pfam" id="PF13487">
    <property type="entry name" value="HD_5"/>
    <property type="match status" value="1"/>
</dbReference>
<feature type="transmembrane region" description="Helical" evidence="1">
    <location>
        <begin position="45"/>
        <end position="64"/>
    </location>
</feature>